<keyword evidence="3" id="KW-1185">Reference proteome</keyword>
<feature type="region of interest" description="Disordered" evidence="1">
    <location>
        <begin position="259"/>
        <end position="278"/>
    </location>
</feature>
<dbReference type="Proteomes" id="UP000886998">
    <property type="component" value="Unassembled WGS sequence"/>
</dbReference>
<name>A0A8X6MFI7_9ARAC</name>
<gene>
    <name evidence="2" type="primary">AVEN_107181_1</name>
    <name evidence="2" type="ORF">TNIN_115241</name>
</gene>
<organism evidence="2 3">
    <name type="scientific">Trichonephila inaurata madagascariensis</name>
    <dbReference type="NCBI Taxonomy" id="2747483"/>
    <lineage>
        <taxon>Eukaryota</taxon>
        <taxon>Metazoa</taxon>
        <taxon>Ecdysozoa</taxon>
        <taxon>Arthropoda</taxon>
        <taxon>Chelicerata</taxon>
        <taxon>Arachnida</taxon>
        <taxon>Araneae</taxon>
        <taxon>Araneomorphae</taxon>
        <taxon>Entelegynae</taxon>
        <taxon>Araneoidea</taxon>
        <taxon>Nephilidae</taxon>
        <taxon>Trichonephila</taxon>
        <taxon>Trichonephila inaurata</taxon>
    </lineage>
</organism>
<evidence type="ECO:0000313" key="2">
    <source>
        <dbReference type="EMBL" id="GFS47859.1"/>
    </source>
</evidence>
<comment type="caution">
    <text evidence="2">The sequence shown here is derived from an EMBL/GenBank/DDBJ whole genome shotgun (WGS) entry which is preliminary data.</text>
</comment>
<dbReference type="EMBL" id="BMAV01026147">
    <property type="protein sequence ID" value="GFS47859.1"/>
    <property type="molecule type" value="Genomic_DNA"/>
</dbReference>
<proteinExistence type="predicted"/>
<dbReference type="AlphaFoldDB" id="A0A8X6MFI7"/>
<reference evidence="2" key="1">
    <citation type="submission" date="2020-08" db="EMBL/GenBank/DDBJ databases">
        <title>Multicomponent nature underlies the extraordinary mechanical properties of spider dragline silk.</title>
        <authorList>
            <person name="Kono N."/>
            <person name="Nakamura H."/>
            <person name="Mori M."/>
            <person name="Yoshida Y."/>
            <person name="Ohtoshi R."/>
            <person name="Malay A.D."/>
            <person name="Moran D.A.P."/>
            <person name="Tomita M."/>
            <person name="Numata K."/>
            <person name="Arakawa K."/>
        </authorList>
    </citation>
    <scope>NUCLEOTIDE SEQUENCE</scope>
</reference>
<dbReference type="OrthoDB" id="6425864at2759"/>
<accession>A0A8X6MFI7</accession>
<sequence length="421" mass="47872">MSGSMQIYSIPECSTDDETFDDDYCEPRKLMTINETKSVAKVDYPSPSLHKEIDNLIDTTDPKTVYLEIIESNQNKVNTEREIEQHSASVISISKFSCATDNETFGNDKTFLFANSASFDTSTQKAPKPYQKNGDCNGSYEKLLPKPLRTVSSTNSFASLQPNEQNLTDLPNVTNNSKINKVPSEHNLTINVEKFTERRRSAVDLTMPHPQSSRGRSGSIQWINNLLQNIDQKCKSLLDLRRPSDIAEERIRKSNEVLEMDQSEEESSCVAPSSGAGGRRYSENVIGKQKKFPFSSGIVHLRGLWKDRNDKRHEHKDVDHMRTDVCPLFNFPPKYEEDELILDAQFDDVISQNCTYLRLAETWLDNHECVSIPNFDCCVQFKRPSHRAAVVARDLSQTEQLTCCDSSHGRYLSSNKWTGNY</sequence>
<evidence type="ECO:0000256" key="1">
    <source>
        <dbReference type="SAM" id="MobiDB-lite"/>
    </source>
</evidence>
<protein>
    <submittedName>
        <fullName evidence="2">Uncharacterized protein</fullName>
    </submittedName>
</protein>
<evidence type="ECO:0000313" key="3">
    <source>
        <dbReference type="Proteomes" id="UP000886998"/>
    </source>
</evidence>